<feature type="chain" id="PRO_5006058558" evidence="5">
    <location>
        <begin position="20"/>
        <end position="242"/>
    </location>
</feature>
<dbReference type="Pfam" id="PF05630">
    <property type="entry name" value="NPP1"/>
    <property type="match status" value="1"/>
</dbReference>
<sequence>MRVLSICAAFLSCFVSVTAQKVAYDKARPFDEVKPDCPLNELALMFKPQLHIASGCHPYPAIDRDGYYSGGLSAFHWATSCDGSKEGSQVYGRAFYNSDTNVWEVMYAWYFPRDTMITPVYYGHNHGWEHAIVYIGVSSDTPKLLAVAASGMWSYRTYNPPRSDYVSGNSFKLKYTWIGISHHYLKGTHNPGEFQPLIMWENMTSSVRHLFQEKTWFGTKAPFSDDNFFKHLKKARPFYHRT</sequence>
<proteinExistence type="inferred from homology"/>
<dbReference type="GeneID" id="36403502"/>
<evidence type="ECO:0000256" key="5">
    <source>
        <dbReference type="SAM" id="SignalP"/>
    </source>
</evidence>
<dbReference type="STRING" id="4781.A0A0P1ACJ3"/>
<evidence type="ECO:0000256" key="2">
    <source>
        <dbReference type="ARBA" id="ARBA00009520"/>
    </source>
</evidence>
<dbReference type="EMBL" id="CCYD01000321">
    <property type="protein sequence ID" value="CEG38368.1"/>
    <property type="molecule type" value="Genomic_DNA"/>
</dbReference>
<comment type="subcellular location">
    <subcellularLocation>
        <location evidence="1">Secreted</location>
    </subcellularLocation>
</comment>
<organism evidence="6 7">
    <name type="scientific">Plasmopara halstedii</name>
    <name type="common">Downy mildew of sunflower</name>
    <dbReference type="NCBI Taxonomy" id="4781"/>
    <lineage>
        <taxon>Eukaryota</taxon>
        <taxon>Sar</taxon>
        <taxon>Stramenopiles</taxon>
        <taxon>Oomycota</taxon>
        <taxon>Peronosporomycetes</taxon>
        <taxon>Peronosporales</taxon>
        <taxon>Peronosporaceae</taxon>
        <taxon>Plasmopara</taxon>
    </lineage>
</organism>
<dbReference type="GO" id="GO:0005576">
    <property type="term" value="C:extracellular region"/>
    <property type="evidence" value="ECO:0007669"/>
    <property type="project" value="UniProtKB-SubCell"/>
</dbReference>
<evidence type="ECO:0000313" key="6">
    <source>
        <dbReference type="EMBL" id="CEG38368.1"/>
    </source>
</evidence>
<dbReference type="PANTHER" id="PTHR33657">
    <property type="entry name" value="DOMAIN PROTEIN, PUTATIVE (AFU_ORTHOLOGUE AFUA_5G00600)-RELATED"/>
    <property type="match status" value="1"/>
</dbReference>
<dbReference type="PIRSF" id="PIRSF029958">
    <property type="entry name" value="Necrosis-inducing_protein"/>
    <property type="match status" value="1"/>
</dbReference>
<evidence type="ECO:0000313" key="7">
    <source>
        <dbReference type="Proteomes" id="UP000054928"/>
    </source>
</evidence>
<evidence type="ECO:0000256" key="4">
    <source>
        <dbReference type="ARBA" id="ARBA00023026"/>
    </source>
</evidence>
<dbReference type="OMA" id="WIGISHH"/>
<keyword evidence="5" id="KW-0732">Signal</keyword>
<dbReference type="PANTHER" id="PTHR33657:SF8">
    <property type="entry name" value="DOMAIN PROTEIN, PUTATIVE (AFU_ORTHOLOGUE AFUA_5G00600)-RELATED"/>
    <property type="match status" value="1"/>
</dbReference>
<dbReference type="OrthoDB" id="4846271at2759"/>
<dbReference type="Proteomes" id="UP000054928">
    <property type="component" value="Unassembled WGS sequence"/>
</dbReference>
<comment type="similarity">
    <text evidence="2">Belongs to the Necrosis inducing protein (NPP1) family.</text>
</comment>
<accession>A0A0P1ACJ3</accession>
<evidence type="ECO:0000256" key="3">
    <source>
        <dbReference type="ARBA" id="ARBA00022525"/>
    </source>
</evidence>
<reference evidence="7" key="1">
    <citation type="submission" date="2014-09" db="EMBL/GenBank/DDBJ databases">
        <authorList>
            <person name="Sharma Rahul"/>
            <person name="Thines Marco"/>
        </authorList>
    </citation>
    <scope>NUCLEOTIDE SEQUENCE [LARGE SCALE GENOMIC DNA]</scope>
</reference>
<feature type="signal peptide" evidence="5">
    <location>
        <begin position="1"/>
        <end position="19"/>
    </location>
</feature>
<dbReference type="RefSeq" id="XP_024574737.1">
    <property type="nucleotide sequence ID" value="XM_024723796.1"/>
</dbReference>
<keyword evidence="3" id="KW-0964">Secreted</keyword>
<keyword evidence="4" id="KW-0843">Virulence</keyword>
<dbReference type="AlphaFoldDB" id="A0A0P1ACJ3"/>
<name>A0A0P1ACJ3_PLAHL</name>
<dbReference type="InterPro" id="IPR008701">
    <property type="entry name" value="NPP1"/>
</dbReference>
<keyword evidence="7" id="KW-1185">Reference proteome</keyword>
<protein>
    <submittedName>
        <fullName evidence="6">NLP-like protein</fullName>
    </submittedName>
</protein>
<evidence type="ECO:0000256" key="1">
    <source>
        <dbReference type="ARBA" id="ARBA00004613"/>
    </source>
</evidence>